<sequence>MGIALHDIKVGFDGVDVLRGVDLSIRDGEFTSLIGRSGCGKSTLLRVAAGLLRPRSGTVETDGDMAFGFQDARLVPWIRLWDNVTLGMPGRRAERRALAMRALERVGLADHAEAWPAELSGGQAQRASLARAIVRRPRLLLLDEPFGALDALTRLDMQDLLARLQADNGWATLMVTHDIAEAVRLSDHILVLRDGVIDTTFDIDRGTLDDEGLPAGHAETERRLRAALR</sequence>
<feature type="domain" description="ABC transporter" evidence="5">
    <location>
        <begin position="3"/>
        <end position="219"/>
    </location>
</feature>
<keyword evidence="4" id="KW-0472">Membrane</keyword>
<proteinExistence type="predicted"/>
<dbReference type="GO" id="GO:0005524">
    <property type="term" value="F:ATP binding"/>
    <property type="evidence" value="ECO:0007669"/>
    <property type="project" value="UniProtKB-KW"/>
</dbReference>
<dbReference type="InterPro" id="IPR050166">
    <property type="entry name" value="ABC_transporter_ATP-bind"/>
</dbReference>
<dbReference type="EMBL" id="JAHBBD010000001">
    <property type="protein sequence ID" value="MBW3081899.1"/>
    <property type="molecule type" value="Genomic_DNA"/>
</dbReference>
<dbReference type="PROSITE" id="PS00211">
    <property type="entry name" value="ABC_TRANSPORTER_1"/>
    <property type="match status" value="1"/>
</dbReference>
<dbReference type="PROSITE" id="PS50893">
    <property type="entry name" value="ABC_TRANSPORTER_2"/>
    <property type="match status" value="1"/>
</dbReference>
<evidence type="ECO:0000256" key="1">
    <source>
        <dbReference type="ARBA" id="ARBA00022448"/>
    </source>
</evidence>
<evidence type="ECO:0000313" key="7">
    <source>
        <dbReference type="Proteomes" id="UP000812844"/>
    </source>
</evidence>
<keyword evidence="6" id="KW-0067">ATP-binding</keyword>
<dbReference type="Pfam" id="PF00005">
    <property type="entry name" value="ABC_tran"/>
    <property type="match status" value="1"/>
</dbReference>
<dbReference type="InterPro" id="IPR003593">
    <property type="entry name" value="AAA+_ATPase"/>
</dbReference>
<evidence type="ECO:0000256" key="3">
    <source>
        <dbReference type="ARBA" id="ARBA00022967"/>
    </source>
</evidence>
<protein>
    <submittedName>
        <fullName evidence="6">ABC transporter ATP-binding protein</fullName>
    </submittedName>
</protein>
<comment type="caution">
    <text evidence="6">The sequence shown here is derived from an EMBL/GenBank/DDBJ whole genome shotgun (WGS) entry which is preliminary data.</text>
</comment>
<dbReference type="PANTHER" id="PTHR42788">
    <property type="entry name" value="TAURINE IMPORT ATP-BINDING PROTEIN-RELATED"/>
    <property type="match status" value="1"/>
</dbReference>
<keyword evidence="2" id="KW-1003">Cell membrane</keyword>
<evidence type="ECO:0000313" key="6">
    <source>
        <dbReference type="EMBL" id="MBW3081899.1"/>
    </source>
</evidence>
<evidence type="ECO:0000259" key="5">
    <source>
        <dbReference type="PROSITE" id="PS50893"/>
    </source>
</evidence>
<keyword evidence="6" id="KW-0547">Nucleotide-binding</keyword>
<dbReference type="InterPro" id="IPR003439">
    <property type="entry name" value="ABC_transporter-like_ATP-bd"/>
</dbReference>
<evidence type="ECO:0000256" key="2">
    <source>
        <dbReference type="ARBA" id="ARBA00022475"/>
    </source>
</evidence>
<accession>A0ABS6W734</accession>
<dbReference type="RefSeq" id="WP_219079725.1">
    <property type="nucleotide sequence ID" value="NZ_JAHBBD010000001.1"/>
</dbReference>
<evidence type="ECO:0000256" key="4">
    <source>
        <dbReference type="ARBA" id="ARBA00023136"/>
    </source>
</evidence>
<reference evidence="6 7" key="1">
    <citation type="submission" date="2021-05" db="EMBL/GenBank/DDBJ databases">
        <title>Phylogenetic classification of ten novel species belonging to the genus Bifidobacterium comprising B. colchicus sp. nov., B. abeli sp. nov., B. bicoloris sp. nov., B. guerezis sp. nov., B. rosaliae sp. nov., B. santillanensis sp. nov., B. argentati sp. nov., B. amazzoni sp. nov., B. pluviali sp. nov., and B. pinnaculum sp. nov.</title>
        <authorList>
            <person name="Lugli G.A."/>
            <person name="Ruiz Garcia L."/>
            <person name="Margolles A."/>
            <person name="Ventura M."/>
        </authorList>
    </citation>
    <scope>NUCLEOTIDE SEQUENCE [LARGE SCALE GENOMIC DNA]</scope>
    <source>
        <strain evidence="6 7">6T3</strain>
    </source>
</reference>
<dbReference type="SMART" id="SM00382">
    <property type="entry name" value="AAA"/>
    <property type="match status" value="1"/>
</dbReference>
<dbReference type="PANTHER" id="PTHR42788:SF17">
    <property type="entry name" value="ALIPHATIC SULFONATES IMPORT ATP-BINDING PROTEIN SSUB"/>
    <property type="match status" value="1"/>
</dbReference>
<keyword evidence="7" id="KW-1185">Reference proteome</keyword>
<name>A0ABS6W734_9BIFI</name>
<dbReference type="InterPro" id="IPR017871">
    <property type="entry name" value="ABC_transporter-like_CS"/>
</dbReference>
<keyword evidence="3" id="KW-1278">Translocase</keyword>
<gene>
    <name evidence="6" type="ORF">KIH73_00630</name>
</gene>
<organism evidence="6 7">
    <name type="scientific">Bifidobacterium phasiani</name>
    <dbReference type="NCBI Taxonomy" id="2834431"/>
    <lineage>
        <taxon>Bacteria</taxon>
        <taxon>Bacillati</taxon>
        <taxon>Actinomycetota</taxon>
        <taxon>Actinomycetes</taxon>
        <taxon>Bifidobacteriales</taxon>
        <taxon>Bifidobacteriaceae</taxon>
        <taxon>Bifidobacterium</taxon>
    </lineage>
</organism>
<dbReference type="Proteomes" id="UP000812844">
    <property type="component" value="Unassembled WGS sequence"/>
</dbReference>
<keyword evidence="1" id="KW-0813">Transport</keyword>